<reference evidence="10 11" key="1">
    <citation type="submission" date="2018-07" db="EMBL/GenBank/DDBJ databases">
        <title>Freshwater and sediment microbial communities from various areas in North America, analyzing microbe dynamics in response to fracking.</title>
        <authorList>
            <person name="Lamendella R."/>
        </authorList>
    </citation>
    <scope>NUCLEOTIDE SEQUENCE [LARGE SCALE GENOMIC DNA]</scope>
    <source>
        <strain evidence="10 11">160A</strain>
    </source>
</reference>
<comment type="subcellular location">
    <subcellularLocation>
        <location evidence="1 7">Cell outer membrane</location>
        <topology evidence="1 7">Multi-pass membrane protein</topology>
    </subcellularLocation>
</comment>
<dbReference type="Gene3D" id="2.170.130.10">
    <property type="entry name" value="TonB-dependent receptor, plug domain"/>
    <property type="match status" value="1"/>
</dbReference>
<evidence type="ECO:0000256" key="4">
    <source>
        <dbReference type="ARBA" id="ARBA00022692"/>
    </source>
</evidence>
<keyword evidence="4 7" id="KW-0812">Transmembrane</keyword>
<dbReference type="InterPro" id="IPR036942">
    <property type="entry name" value="Beta-barrel_TonB_sf"/>
</dbReference>
<evidence type="ECO:0000256" key="2">
    <source>
        <dbReference type="ARBA" id="ARBA00022448"/>
    </source>
</evidence>
<evidence type="ECO:0000259" key="9">
    <source>
        <dbReference type="Pfam" id="PF07715"/>
    </source>
</evidence>
<comment type="caution">
    <text evidence="10">The sequence shown here is derived from an EMBL/GenBank/DDBJ whole genome shotgun (WGS) entry which is preliminary data.</text>
</comment>
<dbReference type="PROSITE" id="PS52016">
    <property type="entry name" value="TONB_DEPENDENT_REC_3"/>
    <property type="match status" value="1"/>
</dbReference>
<dbReference type="NCBIfam" id="TIGR04056">
    <property type="entry name" value="OMP_RagA_SusC"/>
    <property type="match status" value="1"/>
</dbReference>
<dbReference type="SUPFAM" id="SSF49464">
    <property type="entry name" value="Carboxypeptidase regulatory domain-like"/>
    <property type="match status" value="1"/>
</dbReference>
<feature type="chain" id="PRO_5016587360" evidence="8">
    <location>
        <begin position="26"/>
        <end position="1034"/>
    </location>
</feature>
<keyword evidence="5 7" id="KW-0472">Membrane</keyword>
<evidence type="ECO:0000256" key="1">
    <source>
        <dbReference type="ARBA" id="ARBA00004571"/>
    </source>
</evidence>
<feature type="domain" description="TonB-dependent receptor plug" evidence="9">
    <location>
        <begin position="120"/>
        <end position="248"/>
    </location>
</feature>
<accession>A0A368V9E3</accession>
<keyword evidence="6 7" id="KW-0998">Cell outer membrane</keyword>
<keyword evidence="3 7" id="KW-1134">Transmembrane beta strand</keyword>
<dbReference type="GO" id="GO:0009279">
    <property type="term" value="C:cell outer membrane"/>
    <property type="evidence" value="ECO:0007669"/>
    <property type="project" value="UniProtKB-SubCell"/>
</dbReference>
<dbReference type="SUPFAM" id="SSF56935">
    <property type="entry name" value="Porins"/>
    <property type="match status" value="1"/>
</dbReference>
<keyword evidence="11" id="KW-1185">Reference proteome</keyword>
<evidence type="ECO:0000256" key="7">
    <source>
        <dbReference type="PROSITE-ProRule" id="PRU01360"/>
    </source>
</evidence>
<dbReference type="AlphaFoldDB" id="A0A368V9E3"/>
<dbReference type="InterPro" id="IPR039426">
    <property type="entry name" value="TonB-dep_rcpt-like"/>
</dbReference>
<dbReference type="InterPro" id="IPR012910">
    <property type="entry name" value="Plug_dom"/>
</dbReference>
<dbReference type="NCBIfam" id="TIGR04057">
    <property type="entry name" value="SusC_RagA_signa"/>
    <property type="match status" value="1"/>
</dbReference>
<organism evidence="10 11">
    <name type="scientific">Marinilabilia salmonicolor</name>
    <dbReference type="NCBI Taxonomy" id="989"/>
    <lineage>
        <taxon>Bacteria</taxon>
        <taxon>Pseudomonadati</taxon>
        <taxon>Bacteroidota</taxon>
        <taxon>Bacteroidia</taxon>
        <taxon>Marinilabiliales</taxon>
        <taxon>Marinilabiliaceae</taxon>
        <taxon>Marinilabilia</taxon>
    </lineage>
</organism>
<proteinExistence type="inferred from homology"/>
<dbReference type="Pfam" id="PF13715">
    <property type="entry name" value="CarbopepD_reg_2"/>
    <property type="match status" value="1"/>
</dbReference>
<evidence type="ECO:0000256" key="3">
    <source>
        <dbReference type="ARBA" id="ARBA00022452"/>
    </source>
</evidence>
<evidence type="ECO:0000313" key="11">
    <source>
        <dbReference type="Proteomes" id="UP000252733"/>
    </source>
</evidence>
<dbReference type="EMBL" id="QPIZ01000006">
    <property type="protein sequence ID" value="RCW37333.1"/>
    <property type="molecule type" value="Genomic_DNA"/>
</dbReference>
<dbReference type="InterPro" id="IPR023996">
    <property type="entry name" value="TonB-dep_OMP_SusC/RagA"/>
</dbReference>
<feature type="signal peptide" evidence="8">
    <location>
        <begin position="1"/>
        <end position="25"/>
    </location>
</feature>
<evidence type="ECO:0000256" key="8">
    <source>
        <dbReference type="SAM" id="SignalP"/>
    </source>
</evidence>
<dbReference type="InterPro" id="IPR037066">
    <property type="entry name" value="Plug_dom_sf"/>
</dbReference>
<keyword evidence="8" id="KW-0732">Signal</keyword>
<dbReference type="Proteomes" id="UP000252733">
    <property type="component" value="Unassembled WGS sequence"/>
</dbReference>
<sequence length="1034" mass="113843">MKKKLFLKKWLITTLLLLYAGFIAAQQIEISGVVTESANGEAIPGVSVVEKGTTNGTITDLDGRFSLSASEEATIVFSFIGFATQEIVPGTSGTYNVQLEPAVFDVDEVVVTALGLSREKKSLGYTVTEVQSDEVSTVKETNVMNSLAGKVAGVTITQGAFGPGGGSRVVIRGNNSLSQNNQPLYVVDGVPIDNSGYGTANSNDVGSYSKTDYGTGISDINPDDVASISVLKGPNAAALYGSRAANGVILITTKRGSAQKGLGVTVSSSLTFERPMVLPEYQNKYGQGTQGYVPETLADLKEAGGSWGPLFDGSQKLYWTGDTKPYTAQPSNVEDFFETGQTLITSLALEGGEENANVRFSYTNTHSSSILPNSGIDRHNFNLRGFAKMGNKLTIDAKATYFHQHGENRPKLGTEGVMAYVYSIPRNAAIDDYRDYQNPETLGAISHSSLGANPYWMMYNDRREDWRNRFTGFVKVQYEFTDWLSAFVRVGSDFVKQNIENLEAYGHWYYDRGRFSYNQYQTSETNADFLFMFDHDVSDYINLSATFGGNHMYTDNRSMRINGEDFRIPEGPPVSISEQVFYGYSPLSKKKINSLYGTASFGFDNWFYLEGSLRNDWSSSLPEDSRSYSYPSLGASVLLNELLDIGTPALTYSKLRLSWAQVGNDTDPYMLNDIYYIDDASGSYLGLTTMSRSSQKNNADLRPEEVTSLEFGGEFRFFNNRLYTDFSFYDIKSRDLIFAVPISASTGYSSRVSNVGEIENRGFEILLGGTPLDLPDFSWDLSVNFSTNKNELNELIPGTETYPFGETNSGNIIVQGTVGGGFGDIYGTDWLRNDDGELVVDEIGRPRATTEKVKLGNYQPDWVGGLTNTLKYRDITLRFLIDARIGGEVYSGTDASLDASGVSERTLKYREDGVVLDAVVEQEGGSYVANDSRITAQQYWGSVSGIGSEYVYDQTNIRLREASLVWNVPNTLLGNGFVKSASIGVVARNLFFLFKEVDNFDPELSYSTSSFSQGILYNPLPSSRSFGFNVNLKF</sequence>
<dbReference type="InterPro" id="IPR008969">
    <property type="entry name" value="CarboxyPept-like_regulatory"/>
</dbReference>
<evidence type="ECO:0000256" key="5">
    <source>
        <dbReference type="ARBA" id="ARBA00023136"/>
    </source>
</evidence>
<gene>
    <name evidence="10" type="ORF">DFO77_10625</name>
</gene>
<dbReference type="Gene3D" id="2.40.170.20">
    <property type="entry name" value="TonB-dependent receptor, beta-barrel domain"/>
    <property type="match status" value="1"/>
</dbReference>
<dbReference type="Gene3D" id="2.60.40.1120">
    <property type="entry name" value="Carboxypeptidase-like, regulatory domain"/>
    <property type="match status" value="1"/>
</dbReference>
<dbReference type="InterPro" id="IPR023997">
    <property type="entry name" value="TonB-dep_OMP_SusC/RagA_CS"/>
</dbReference>
<protein>
    <submittedName>
        <fullName evidence="10">TonB-linked SusC/RagA family outer membrane protein</fullName>
    </submittedName>
</protein>
<evidence type="ECO:0000313" key="10">
    <source>
        <dbReference type="EMBL" id="RCW37333.1"/>
    </source>
</evidence>
<dbReference type="RefSeq" id="WP_114436662.1">
    <property type="nucleotide sequence ID" value="NZ_QPIZ01000006.1"/>
</dbReference>
<name>A0A368V9E3_9BACT</name>
<evidence type="ECO:0000256" key="6">
    <source>
        <dbReference type="ARBA" id="ARBA00023237"/>
    </source>
</evidence>
<keyword evidence="2 7" id="KW-0813">Transport</keyword>
<comment type="similarity">
    <text evidence="7">Belongs to the TonB-dependent receptor family.</text>
</comment>
<dbReference type="Pfam" id="PF07715">
    <property type="entry name" value="Plug"/>
    <property type="match status" value="1"/>
</dbReference>